<keyword evidence="4" id="KW-0418">Kinase</keyword>
<organism evidence="4 5">
    <name type="scientific">Gracilibacillus salitolerans</name>
    <dbReference type="NCBI Taxonomy" id="2663022"/>
    <lineage>
        <taxon>Bacteria</taxon>
        <taxon>Bacillati</taxon>
        <taxon>Bacillota</taxon>
        <taxon>Bacilli</taxon>
        <taxon>Bacillales</taxon>
        <taxon>Bacillaceae</taxon>
        <taxon>Gracilibacillus</taxon>
    </lineage>
</organism>
<dbReference type="InterPro" id="IPR052366">
    <property type="entry name" value="GTP_Pyrophosphokinase"/>
</dbReference>
<evidence type="ECO:0000256" key="2">
    <source>
        <dbReference type="SAM" id="Coils"/>
    </source>
</evidence>
<dbReference type="GO" id="GO:0015970">
    <property type="term" value="P:guanosine tetraphosphate biosynthetic process"/>
    <property type="evidence" value="ECO:0007669"/>
    <property type="project" value="UniProtKB-UniPathway"/>
</dbReference>
<evidence type="ECO:0000259" key="3">
    <source>
        <dbReference type="SMART" id="SM00954"/>
    </source>
</evidence>
<proteinExistence type="predicted"/>
<reference evidence="4 5" key="1">
    <citation type="submission" date="2019-11" db="EMBL/GenBank/DDBJ databases">
        <title>Gracilibacillus salitolerans sp. nov., a moderate halophile isolated from a saline soil in northwest China.</title>
        <authorList>
            <person name="Gan L."/>
        </authorList>
    </citation>
    <scope>NUCLEOTIDE SEQUENCE [LARGE SCALE GENOMIC DNA]</scope>
    <source>
        <strain evidence="4 5">SCU50</strain>
    </source>
</reference>
<dbReference type="GO" id="GO:0016301">
    <property type="term" value="F:kinase activity"/>
    <property type="evidence" value="ECO:0007669"/>
    <property type="project" value="UniProtKB-KW"/>
</dbReference>
<dbReference type="PANTHER" id="PTHR47837">
    <property type="entry name" value="GTP PYROPHOSPHOKINASE YJBM"/>
    <property type="match status" value="1"/>
</dbReference>
<dbReference type="Gene3D" id="3.30.460.10">
    <property type="entry name" value="Beta Polymerase, domain 2"/>
    <property type="match status" value="1"/>
</dbReference>
<dbReference type="EMBL" id="CP045915">
    <property type="protein sequence ID" value="QGH32832.1"/>
    <property type="molecule type" value="Genomic_DNA"/>
</dbReference>
<name>A0A5Q2TFB3_9BACI</name>
<sequence length="243" mass="28612">MEHTSIELKNVMHWKTEMVRFMMAYKFAVEEVSTKISILQQEFQHIHDYNPIEHVKSRVKSPESIFKKVQKKKLPLNLPLIQENIRDIAGIRINCSFVTDIYRVADMLTEQKDITLIEKKDYIQNPKPNGYKSLHLIVQIPIFMSDRVENVYAEIQIRTIAMDFWASLEHKIYYKYNKSIPKALRDDLRDAAVSANELDERMERIHKEVNQLKEDDHLNGNEQKPVIFPPEFLSLLADNGEKS</sequence>
<gene>
    <name evidence="4" type="ORF">GI584_01640</name>
</gene>
<dbReference type="SMART" id="SM00954">
    <property type="entry name" value="RelA_SpoT"/>
    <property type="match status" value="1"/>
</dbReference>
<dbReference type="PANTHER" id="PTHR47837:SF2">
    <property type="entry name" value="GTP PYROPHOSPHOKINASE YWAC"/>
    <property type="match status" value="1"/>
</dbReference>
<comment type="pathway">
    <text evidence="1">Purine metabolism; ppGpp biosynthesis; ppGpp from GTP: step 1/2.</text>
</comment>
<dbReference type="CDD" id="cd05399">
    <property type="entry name" value="NT_Rel-Spo_like"/>
    <property type="match status" value="1"/>
</dbReference>
<dbReference type="Proteomes" id="UP000339690">
    <property type="component" value="Chromosome"/>
</dbReference>
<dbReference type="InterPro" id="IPR043519">
    <property type="entry name" value="NT_sf"/>
</dbReference>
<accession>A0A5Q2TFB3</accession>
<dbReference type="KEGG" id="grc:GI584_01640"/>
<protein>
    <submittedName>
        <fullName evidence="4">GTP pyrophosphokinase family protein</fullName>
    </submittedName>
</protein>
<keyword evidence="4" id="KW-0808">Transferase</keyword>
<evidence type="ECO:0000313" key="4">
    <source>
        <dbReference type="EMBL" id="QGH32832.1"/>
    </source>
</evidence>
<keyword evidence="5" id="KW-1185">Reference proteome</keyword>
<dbReference type="RefSeq" id="WP_100362335.1">
    <property type="nucleotide sequence ID" value="NZ_CP045915.1"/>
</dbReference>
<evidence type="ECO:0000256" key="1">
    <source>
        <dbReference type="ARBA" id="ARBA00004976"/>
    </source>
</evidence>
<feature type="coiled-coil region" evidence="2">
    <location>
        <begin position="188"/>
        <end position="215"/>
    </location>
</feature>
<dbReference type="UniPathway" id="UPA00908">
    <property type="reaction ID" value="UER00884"/>
</dbReference>
<feature type="domain" description="RelA/SpoT" evidence="3">
    <location>
        <begin position="57"/>
        <end position="180"/>
    </location>
</feature>
<dbReference type="Gene3D" id="1.10.287.860">
    <property type="entry name" value="Nucleotidyltransferase"/>
    <property type="match status" value="1"/>
</dbReference>
<dbReference type="InterPro" id="IPR007685">
    <property type="entry name" value="RelA_SpoT"/>
</dbReference>
<dbReference type="AlphaFoldDB" id="A0A5Q2TFB3"/>
<dbReference type="Pfam" id="PF04607">
    <property type="entry name" value="RelA_SpoT"/>
    <property type="match status" value="1"/>
</dbReference>
<evidence type="ECO:0000313" key="5">
    <source>
        <dbReference type="Proteomes" id="UP000339690"/>
    </source>
</evidence>
<dbReference type="SUPFAM" id="SSF81301">
    <property type="entry name" value="Nucleotidyltransferase"/>
    <property type="match status" value="1"/>
</dbReference>
<keyword evidence="2" id="KW-0175">Coiled coil</keyword>